<proteinExistence type="inferred from homology"/>
<feature type="region of interest" description="Disordered" evidence="3">
    <location>
        <begin position="1"/>
        <end position="25"/>
    </location>
</feature>
<dbReference type="AlphaFoldDB" id="A0AAJ0BPD6"/>
<evidence type="ECO:0000313" key="7">
    <source>
        <dbReference type="Proteomes" id="UP001244011"/>
    </source>
</evidence>
<organism evidence="6 7">
    <name type="scientific">Phialemonium atrogriseum</name>
    <dbReference type="NCBI Taxonomy" id="1093897"/>
    <lineage>
        <taxon>Eukaryota</taxon>
        <taxon>Fungi</taxon>
        <taxon>Dikarya</taxon>
        <taxon>Ascomycota</taxon>
        <taxon>Pezizomycotina</taxon>
        <taxon>Sordariomycetes</taxon>
        <taxon>Sordariomycetidae</taxon>
        <taxon>Cephalothecales</taxon>
        <taxon>Cephalothecaceae</taxon>
        <taxon>Phialemonium</taxon>
    </lineage>
</organism>
<feature type="domain" description="Diels-Alderase C-terminal" evidence="4">
    <location>
        <begin position="272"/>
        <end position="430"/>
    </location>
</feature>
<accession>A0AAJ0BPD6</accession>
<evidence type="ECO:0000259" key="5">
    <source>
        <dbReference type="Pfam" id="PF24137"/>
    </source>
</evidence>
<dbReference type="RefSeq" id="XP_060277953.1">
    <property type="nucleotide sequence ID" value="XM_060432230.1"/>
</dbReference>
<gene>
    <name evidence="6" type="ORF">QBC33DRAFT_604001</name>
</gene>
<keyword evidence="7" id="KW-1185">Reference proteome</keyword>
<keyword evidence="1" id="KW-0413">Isomerase</keyword>
<dbReference type="GeneID" id="85315417"/>
<evidence type="ECO:0008006" key="8">
    <source>
        <dbReference type="Google" id="ProtNLM"/>
    </source>
</evidence>
<dbReference type="GO" id="GO:0016853">
    <property type="term" value="F:isomerase activity"/>
    <property type="evidence" value="ECO:0007669"/>
    <property type="project" value="UniProtKB-KW"/>
</dbReference>
<dbReference type="InterPro" id="IPR054499">
    <property type="entry name" value="DA_C"/>
</dbReference>
<dbReference type="Pfam" id="PF22903">
    <property type="entry name" value="DA_C"/>
    <property type="match status" value="1"/>
</dbReference>
<feature type="domain" description="Diels-Alderase N-terminal" evidence="5">
    <location>
        <begin position="20"/>
        <end position="226"/>
    </location>
</feature>
<evidence type="ECO:0000313" key="6">
    <source>
        <dbReference type="EMBL" id="KAK1761740.1"/>
    </source>
</evidence>
<dbReference type="EMBL" id="MU839053">
    <property type="protein sequence ID" value="KAK1761740.1"/>
    <property type="molecule type" value="Genomic_DNA"/>
</dbReference>
<protein>
    <recommendedName>
        <fullName evidence="8">AttH domain-containing protein</fullName>
    </recommendedName>
</protein>
<name>A0AAJ0BPD6_9PEZI</name>
<evidence type="ECO:0000256" key="3">
    <source>
        <dbReference type="SAM" id="MobiDB-lite"/>
    </source>
</evidence>
<reference evidence="6" key="1">
    <citation type="submission" date="2023-06" db="EMBL/GenBank/DDBJ databases">
        <title>Genome-scale phylogeny and comparative genomics of the fungal order Sordariales.</title>
        <authorList>
            <consortium name="Lawrence Berkeley National Laboratory"/>
            <person name="Hensen N."/>
            <person name="Bonometti L."/>
            <person name="Westerberg I."/>
            <person name="Brannstrom I.O."/>
            <person name="Guillou S."/>
            <person name="Cros-Aarteil S."/>
            <person name="Calhoun S."/>
            <person name="Haridas S."/>
            <person name="Kuo A."/>
            <person name="Mondo S."/>
            <person name="Pangilinan J."/>
            <person name="Riley R."/>
            <person name="Labutti K."/>
            <person name="Andreopoulos B."/>
            <person name="Lipzen A."/>
            <person name="Chen C."/>
            <person name="Yanf M."/>
            <person name="Daum C."/>
            <person name="Ng V."/>
            <person name="Clum A."/>
            <person name="Steindorff A."/>
            <person name="Ohm R."/>
            <person name="Martin F."/>
            <person name="Silar P."/>
            <person name="Natvig D."/>
            <person name="Lalanne C."/>
            <person name="Gautier V."/>
            <person name="Ament-Velasquez S.L."/>
            <person name="Kruys A."/>
            <person name="Hutchinson M.I."/>
            <person name="Powell A.J."/>
            <person name="Barry K."/>
            <person name="Miller A.N."/>
            <person name="Grigoriev I.V."/>
            <person name="Debuchy R."/>
            <person name="Gladieux P."/>
            <person name="Thoren M.H."/>
            <person name="Johannesson H."/>
        </authorList>
    </citation>
    <scope>NUCLEOTIDE SEQUENCE</scope>
    <source>
        <strain evidence="6">8032-3</strain>
    </source>
</reference>
<comment type="similarity">
    <text evidence="2">Belongs to the Diels-Alderase family.</text>
</comment>
<dbReference type="Pfam" id="PF24137">
    <property type="entry name" value="DA_N"/>
    <property type="match status" value="1"/>
</dbReference>
<sequence length="436" mass="46691">MATTNTTTTTTPTPTASPSPSVSHASITESIATDHVPPTAFVPNDGNLFPKWPSKLDKASWDQWQVQCMAADGSAGVVIIFFRCTAHAPHGFRVMVNASWASPAGNDGEEEKNKETVWNGDFKAPHSIVTADPAGGVTGVWRGNDADGPPAFRFEVAADLSRAVVTLDVPGKVVGTVALTALADFDNALPQTEAEVKFTPSFWWVRPIVMAGVTADLTFFPHSEDQKAAPGNDISSHFPEAGKRLQLSEDGEGGHGAFGTMERGWSTLPTGKCLSLNWWVWGRAGPYVIQVLWALGRPEEARALWASARLYRDGQLVCAPQKAVEADAPQEDGTDTLTMEGLYDDEGKGGDRIAAPYRIKNIGHRIVFRSGRKAGEERTWVFETRHVRPWWNYALSAPGPSSSGLSTFVLSVSGGPTSSAETFQGPGIVGGGIFPS</sequence>
<comment type="caution">
    <text evidence="6">The sequence shown here is derived from an EMBL/GenBank/DDBJ whole genome shotgun (WGS) entry which is preliminary data.</text>
</comment>
<evidence type="ECO:0000256" key="1">
    <source>
        <dbReference type="ARBA" id="ARBA00023235"/>
    </source>
</evidence>
<dbReference type="InterPro" id="IPR056402">
    <property type="entry name" value="DA_N"/>
</dbReference>
<evidence type="ECO:0000256" key="2">
    <source>
        <dbReference type="ARBA" id="ARBA00046325"/>
    </source>
</evidence>
<evidence type="ECO:0000259" key="4">
    <source>
        <dbReference type="Pfam" id="PF22903"/>
    </source>
</evidence>
<dbReference type="Proteomes" id="UP001244011">
    <property type="component" value="Unassembled WGS sequence"/>
</dbReference>